<dbReference type="EMBL" id="QKWP01000058">
    <property type="protein sequence ID" value="RIB28681.1"/>
    <property type="molecule type" value="Genomic_DNA"/>
</dbReference>
<accession>A0A397W3N3</accession>
<dbReference type="Proteomes" id="UP000266673">
    <property type="component" value="Unassembled WGS sequence"/>
</dbReference>
<evidence type="ECO:0000313" key="1">
    <source>
        <dbReference type="EMBL" id="RIB28681.1"/>
    </source>
</evidence>
<protein>
    <submittedName>
        <fullName evidence="1">Uncharacterized protein</fullName>
    </submittedName>
</protein>
<evidence type="ECO:0000313" key="2">
    <source>
        <dbReference type="Proteomes" id="UP000266673"/>
    </source>
</evidence>
<dbReference type="AlphaFoldDB" id="A0A397W3N3"/>
<reference evidence="1 2" key="1">
    <citation type="submission" date="2018-06" db="EMBL/GenBank/DDBJ databases">
        <title>Comparative genomics reveals the genomic features of Rhizophagus irregularis, R. cerebriforme, R. diaphanum and Gigaspora rosea, and their symbiotic lifestyle signature.</title>
        <authorList>
            <person name="Morin E."/>
            <person name="San Clemente H."/>
            <person name="Chen E.C.H."/>
            <person name="De La Providencia I."/>
            <person name="Hainaut M."/>
            <person name="Kuo A."/>
            <person name="Kohler A."/>
            <person name="Murat C."/>
            <person name="Tang N."/>
            <person name="Roy S."/>
            <person name="Loubradou J."/>
            <person name="Henrissat B."/>
            <person name="Grigoriev I.V."/>
            <person name="Corradi N."/>
            <person name="Roux C."/>
            <person name="Martin F.M."/>
        </authorList>
    </citation>
    <scope>NUCLEOTIDE SEQUENCE [LARGE SCALE GENOMIC DNA]</scope>
    <source>
        <strain evidence="1 2">DAOM 194757</strain>
    </source>
</reference>
<comment type="caution">
    <text evidence="1">The sequence shown here is derived from an EMBL/GenBank/DDBJ whole genome shotgun (WGS) entry which is preliminary data.</text>
</comment>
<dbReference type="SUPFAM" id="SSF69322">
    <property type="entry name" value="Tricorn protease domain 2"/>
    <property type="match status" value="1"/>
</dbReference>
<proteinExistence type="predicted"/>
<dbReference type="OrthoDB" id="2435492at2759"/>
<sequence>MKYVATTFKFGVYEKPFFEKSDEKSSAEQQDAVELNYSTYNENHGKISKLSLWSVTETKELKKDTEIMGHKINEPKPKLWAVSDDKYIIFRTSYFYYNFEILDAKGERKELFLPNPHNLANNLAFTKSGNLVVALTEPTNQIYIFRQKHNEWIESTKFELSYFCDAFITVEGKLILFDDQIFQLTKWDINTLTLETNCMIDWCYKVWHVEVNQGGELLAVYAVYLHEDTPKKSRLYIYSLKNGINMAIRDYDESRIVESMYFIAYEVGERLLIRSRNPFNDELYIELMDPFTLKNPVSAKKLLESNEIRDPFIIKSDKKSDNIIGIIGVISYNLGICEDYVLGICELLDLCQTDWIKYLRKELGDYNRIFVLSDTEYIKKVINDELVAGKYLTDPPEISPETDDKHPYEGKFLKWRLYYKNPNTPGSVIEIEVEVLDQISGDWRPVEGESKRTVTPNFQPPEHTRQLKIMRCECLNNDDLFMLSNFGVLIWTVYPPKGIRLHYYWGRARIRNEKRFNLYLGNVENNPFYIPLNLKPYVNAFPNSKFQIIIKNKNLTFGDKKEFYFKELLDDYRYFIINYGSILMDTFLFLKEDEWVEKFCQTCYELAFSVEGLRSTSDIQLLSIIIKIFPQLSQRHPLYLARFLSQTAFVTPLVDLELILDSDIIKVSSSPHLYHFGTYNNLVKSDTLIETFISRITFFWNKLIGKTESDFVFSQTPKPVDDIRLDAEAKIKLLIPFPNFVNYPKEYNVWSEFLNPYPSCFISFDDFSFCKIWNGEAIINFKWNTFGRKYYLYLEPCRSYCYNIYYINIHLLVKEWYCFNLGHYTFDLIS</sequence>
<dbReference type="STRING" id="44941.A0A397W3N3"/>
<keyword evidence="2" id="KW-1185">Reference proteome</keyword>
<gene>
    <name evidence="1" type="ORF">C2G38_1396543</name>
</gene>
<organism evidence="1 2">
    <name type="scientific">Gigaspora rosea</name>
    <dbReference type="NCBI Taxonomy" id="44941"/>
    <lineage>
        <taxon>Eukaryota</taxon>
        <taxon>Fungi</taxon>
        <taxon>Fungi incertae sedis</taxon>
        <taxon>Mucoromycota</taxon>
        <taxon>Glomeromycotina</taxon>
        <taxon>Glomeromycetes</taxon>
        <taxon>Diversisporales</taxon>
        <taxon>Gigasporaceae</taxon>
        <taxon>Gigaspora</taxon>
    </lineage>
</organism>
<name>A0A397W3N3_9GLOM</name>